<dbReference type="Pfam" id="PF00857">
    <property type="entry name" value="Isochorismatase"/>
    <property type="match status" value="1"/>
</dbReference>
<dbReference type="InterPro" id="IPR036380">
    <property type="entry name" value="Isochorismatase-like_sf"/>
</dbReference>
<accession>A0A5H2Q1J3</accession>
<dbReference type="GeneID" id="61361615"/>
<dbReference type="CDD" id="cd00431">
    <property type="entry name" value="cysteine_hydrolases"/>
    <property type="match status" value="1"/>
</dbReference>
<sequence>MSNPISVEPQKTALLLMDFQEFALKNFLAETVAADVVEHASQLLAAARTAGVFVVHVTVNFRRGYPEISPRNKLFCWLRDSGLIEPGSDGTAINAALLPTEQEPVIAKHRIGAFMGTDLDRLLRARGIETLICAGATTSGAVLSTVRQAFDLDYELIVVRDGCADTDNEVHNFLIDKIISHHAAITRTEDIEQVLNQPD</sequence>
<dbReference type="Gene3D" id="3.40.50.850">
    <property type="entry name" value="Isochorismatase-like"/>
    <property type="match status" value="1"/>
</dbReference>
<dbReference type="GO" id="GO:0016787">
    <property type="term" value="F:hydrolase activity"/>
    <property type="evidence" value="ECO:0007669"/>
    <property type="project" value="UniProtKB-KW"/>
</dbReference>
<dbReference type="SUPFAM" id="SSF52499">
    <property type="entry name" value="Isochorismatase-like hydrolases"/>
    <property type="match status" value="1"/>
</dbReference>
<name>A0A5H2Q1J3_RALSL</name>
<dbReference type="PANTHER" id="PTHR43540">
    <property type="entry name" value="PEROXYUREIDOACRYLATE/UREIDOACRYLATE AMIDOHYDROLASE-RELATED"/>
    <property type="match status" value="1"/>
</dbReference>
<reference evidence="3" key="1">
    <citation type="submission" date="2018-01" db="EMBL/GenBank/DDBJ databases">
        <title>Complete Genome Sequence of three strains from Ralstonia solanacearum ecotype Moko sequevar IIA-53 from Brazil.</title>
        <authorList>
            <person name="Silva J.R."/>
            <person name="Albuquerque G.M.R."/>
            <person name="Pais A.K.L."/>
            <person name="Silva A.M.F."/>
            <person name="Boiteux M.E.N.F."/>
            <person name="Souza E.B."/>
            <person name="Mariano R.L.R."/>
        </authorList>
    </citation>
    <scope>NUCLEOTIDE SEQUENCE [LARGE SCALE GENOMIC DNA]</scope>
    <source>
        <strain evidence="3">SFC</strain>
    </source>
</reference>
<dbReference type="PANTHER" id="PTHR43540:SF1">
    <property type="entry name" value="ISOCHORISMATASE HYDROLASE"/>
    <property type="match status" value="1"/>
</dbReference>
<gene>
    <name evidence="3" type="ORF">C2L97_06130</name>
</gene>
<dbReference type="InterPro" id="IPR050272">
    <property type="entry name" value="Isochorismatase-like_hydrls"/>
</dbReference>
<keyword evidence="1 3" id="KW-0378">Hydrolase</keyword>
<feature type="domain" description="Isochorismatase-like" evidence="2">
    <location>
        <begin position="12"/>
        <end position="190"/>
    </location>
</feature>
<proteinExistence type="predicted"/>
<dbReference type="RefSeq" id="WP_014616548.1">
    <property type="nucleotide sequence ID" value="NZ_CDLS01000001.1"/>
</dbReference>
<dbReference type="EMBL" id="CP026092">
    <property type="protein sequence ID" value="AYB55656.1"/>
    <property type="molecule type" value="Genomic_DNA"/>
</dbReference>
<organism evidence="3">
    <name type="scientific">Ralstonia solanacearum</name>
    <name type="common">Pseudomonas solanacearum</name>
    <dbReference type="NCBI Taxonomy" id="305"/>
    <lineage>
        <taxon>Bacteria</taxon>
        <taxon>Pseudomonadati</taxon>
        <taxon>Pseudomonadota</taxon>
        <taxon>Betaproteobacteria</taxon>
        <taxon>Burkholderiales</taxon>
        <taxon>Burkholderiaceae</taxon>
        <taxon>Ralstonia</taxon>
        <taxon>Ralstonia solanacearum species complex</taxon>
    </lineage>
</organism>
<dbReference type="InterPro" id="IPR000868">
    <property type="entry name" value="Isochorismatase-like_dom"/>
</dbReference>
<evidence type="ECO:0000313" key="3">
    <source>
        <dbReference type="EMBL" id="AYB55656.1"/>
    </source>
</evidence>
<protein>
    <submittedName>
        <fullName evidence="3">Cysteine hydrolase</fullName>
    </submittedName>
</protein>
<evidence type="ECO:0000256" key="1">
    <source>
        <dbReference type="ARBA" id="ARBA00022801"/>
    </source>
</evidence>
<dbReference type="AlphaFoldDB" id="A0A5H2Q1J3"/>
<evidence type="ECO:0000259" key="2">
    <source>
        <dbReference type="Pfam" id="PF00857"/>
    </source>
</evidence>